<evidence type="ECO:0000313" key="3">
    <source>
        <dbReference type="Proteomes" id="UP000264217"/>
    </source>
</evidence>
<organism evidence="2 3">
    <name type="scientific">Mucilaginibacter conchicola</name>
    <dbReference type="NCBI Taxonomy" id="2303333"/>
    <lineage>
        <taxon>Bacteria</taxon>
        <taxon>Pseudomonadati</taxon>
        <taxon>Bacteroidota</taxon>
        <taxon>Sphingobacteriia</taxon>
        <taxon>Sphingobacteriales</taxon>
        <taxon>Sphingobacteriaceae</taxon>
        <taxon>Mucilaginibacter</taxon>
    </lineage>
</organism>
<dbReference type="AlphaFoldDB" id="A0A372NVH1"/>
<reference evidence="2 3" key="1">
    <citation type="submission" date="2018-08" db="EMBL/GenBank/DDBJ databases">
        <title>Mucilaginibacter sp. MYSH2.</title>
        <authorList>
            <person name="Seo T."/>
        </authorList>
    </citation>
    <scope>NUCLEOTIDE SEQUENCE [LARGE SCALE GENOMIC DNA]</scope>
    <source>
        <strain evidence="2 3">MYSH2</strain>
    </source>
</reference>
<dbReference type="EMBL" id="QWDC01000001">
    <property type="protein sequence ID" value="RFZ94116.1"/>
    <property type="molecule type" value="Genomic_DNA"/>
</dbReference>
<gene>
    <name evidence="2" type="ORF">D0C36_00730</name>
</gene>
<dbReference type="Proteomes" id="UP000264217">
    <property type="component" value="Unassembled WGS sequence"/>
</dbReference>
<dbReference type="InterPro" id="IPR014922">
    <property type="entry name" value="YdhG-like"/>
</dbReference>
<dbReference type="Pfam" id="PF13376">
    <property type="entry name" value="OmdA"/>
    <property type="match status" value="1"/>
</dbReference>
<proteinExistence type="predicted"/>
<evidence type="ECO:0000313" key="2">
    <source>
        <dbReference type="EMBL" id="RFZ94116.1"/>
    </source>
</evidence>
<evidence type="ECO:0000259" key="1">
    <source>
        <dbReference type="Pfam" id="PF08818"/>
    </source>
</evidence>
<name>A0A372NVH1_9SPHI</name>
<sequence length="193" mass="21710">MNTEVDDFIAGATKWPDELKQLRRILLNNGLIEDMKWRAPCYTLNNANIAIIGELKDCCVLSFFKGSLLQDEAGILTKPGENTQSARTVKFTGVDEIKQLESTLNAYIREAIENEKAGKVVDFKQKHELELAEELIAMMQQIPALKSAFEALTPGRQRAYNLYFTAPKQSKTRLSRVEACMPKILAGKGLMDR</sequence>
<dbReference type="InterPro" id="IPR016786">
    <property type="entry name" value="YdeI_bac"/>
</dbReference>
<accession>A0A372NVH1</accession>
<dbReference type="OrthoDB" id="214150at2"/>
<dbReference type="SUPFAM" id="SSF159888">
    <property type="entry name" value="YdhG-like"/>
    <property type="match status" value="1"/>
</dbReference>
<dbReference type="RefSeq" id="WP_117389682.1">
    <property type="nucleotide sequence ID" value="NZ_QWDC01000001.1"/>
</dbReference>
<protein>
    <recommendedName>
        <fullName evidence="1">YdhG-like domain-containing protein</fullName>
    </recommendedName>
</protein>
<dbReference type="Gene3D" id="3.90.1150.200">
    <property type="match status" value="1"/>
</dbReference>
<dbReference type="PIRSF" id="PIRSF021308">
    <property type="entry name" value="UCP021308"/>
    <property type="match status" value="1"/>
</dbReference>
<comment type="caution">
    <text evidence="2">The sequence shown here is derived from an EMBL/GenBank/DDBJ whole genome shotgun (WGS) entry which is preliminary data.</text>
</comment>
<dbReference type="Pfam" id="PF08818">
    <property type="entry name" value="DUF1801"/>
    <property type="match status" value="1"/>
</dbReference>
<feature type="domain" description="YdhG-like" evidence="1">
    <location>
        <begin position="16"/>
        <end position="112"/>
    </location>
</feature>
<keyword evidence="3" id="KW-1185">Reference proteome</keyword>